<dbReference type="InterPro" id="IPR032818">
    <property type="entry name" value="DedA-like"/>
</dbReference>
<keyword evidence="4 7" id="KW-0812">Transmembrane</keyword>
<keyword evidence="6 7" id="KW-0472">Membrane</keyword>
<evidence type="ECO:0000256" key="6">
    <source>
        <dbReference type="ARBA" id="ARBA00023136"/>
    </source>
</evidence>
<dbReference type="GO" id="GO:0005886">
    <property type="term" value="C:plasma membrane"/>
    <property type="evidence" value="ECO:0007669"/>
    <property type="project" value="UniProtKB-SubCell"/>
</dbReference>
<sequence>MVLVAGLVTLGETTIGVGLVLPGETVLIAAAMAVPDVPAAVLVTGVVAVAAACGDAIGYAIGRRFGPRLRESRIIGRMGRDAWDDAARTLRRWGPWAVLGARFLPVVRTMTPAAAGASGLPLRRFLPAVVVGTTVWSAVHVTAGFLLREAAEQFEKAFGIAGWVVLAVVVVAGVVGWRVRRRRAEARRAAARETVAALAEERRDAA</sequence>
<keyword evidence="10" id="KW-1185">Reference proteome</keyword>
<dbReference type="PANTHER" id="PTHR30353:SF15">
    <property type="entry name" value="INNER MEMBRANE PROTEIN YABI"/>
    <property type="match status" value="1"/>
</dbReference>
<keyword evidence="5 7" id="KW-1133">Transmembrane helix</keyword>
<organism evidence="9 10">
    <name type="scientific">Pseudonocardia alni</name>
    <name type="common">Amycolata alni</name>
    <dbReference type="NCBI Taxonomy" id="33907"/>
    <lineage>
        <taxon>Bacteria</taxon>
        <taxon>Bacillati</taxon>
        <taxon>Actinomycetota</taxon>
        <taxon>Actinomycetes</taxon>
        <taxon>Pseudonocardiales</taxon>
        <taxon>Pseudonocardiaceae</taxon>
        <taxon>Pseudonocardia</taxon>
    </lineage>
</organism>
<dbReference type="GeneID" id="98050821"/>
<gene>
    <name evidence="9" type="ORF">HDA37_001008</name>
</gene>
<comment type="caution">
    <text evidence="9">The sequence shown here is derived from an EMBL/GenBank/DDBJ whole genome shotgun (WGS) entry which is preliminary data.</text>
</comment>
<evidence type="ECO:0000313" key="9">
    <source>
        <dbReference type="EMBL" id="NYG00723.1"/>
    </source>
</evidence>
<name>A0A852VV37_PSEA5</name>
<keyword evidence="3 7" id="KW-1003">Cell membrane</keyword>
<dbReference type="PANTHER" id="PTHR30353">
    <property type="entry name" value="INNER MEMBRANE PROTEIN DEDA-RELATED"/>
    <property type="match status" value="1"/>
</dbReference>
<evidence type="ECO:0000256" key="4">
    <source>
        <dbReference type="ARBA" id="ARBA00022692"/>
    </source>
</evidence>
<evidence type="ECO:0000256" key="3">
    <source>
        <dbReference type="ARBA" id="ARBA00022475"/>
    </source>
</evidence>
<evidence type="ECO:0000313" key="10">
    <source>
        <dbReference type="Proteomes" id="UP000549695"/>
    </source>
</evidence>
<feature type="domain" description="VTT" evidence="8">
    <location>
        <begin position="21"/>
        <end position="144"/>
    </location>
</feature>
<comment type="subcellular location">
    <subcellularLocation>
        <location evidence="1 7">Cell membrane</location>
        <topology evidence="1 7">Multi-pass membrane protein</topology>
    </subcellularLocation>
</comment>
<evidence type="ECO:0000256" key="7">
    <source>
        <dbReference type="RuleBase" id="RU367016"/>
    </source>
</evidence>
<comment type="similarity">
    <text evidence="2 7">Belongs to the DedA family.</text>
</comment>
<evidence type="ECO:0000256" key="1">
    <source>
        <dbReference type="ARBA" id="ARBA00004651"/>
    </source>
</evidence>
<dbReference type="InterPro" id="IPR032816">
    <property type="entry name" value="VTT_dom"/>
</dbReference>
<comment type="caution">
    <text evidence="7">Lacks conserved residue(s) required for the propagation of feature annotation.</text>
</comment>
<proteinExistence type="inferred from homology"/>
<evidence type="ECO:0000256" key="2">
    <source>
        <dbReference type="ARBA" id="ARBA00010792"/>
    </source>
</evidence>
<accession>A0A852VV37</accession>
<feature type="transmembrane region" description="Helical" evidence="7">
    <location>
        <begin position="158"/>
        <end position="179"/>
    </location>
</feature>
<evidence type="ECO:0000256" key="5">
    <source>
        <dbReference type="ARBA" id="ARBA00022989"/>
    </source>
</evidence>
<dbReference type="Pfam" id="PF09335">
    <property type="entry name" value="VTT_dom"/>
    <property type="match status" value="1"/>
</dbReference>
<reference evidence="9 10" key="1">
    <citation type="submission" date="2020-07" db="EMBL/GenBank/DDBJ databases">
        <title>Sequencing the genomes of 1000 actinobacteria strains.</title>
        <authorList>
            <person name="Klenk H.-P."/>
        </authorList>
    </citation>
    <scope>NUCLEOTIDE SEQUENCE [LARGE SCALE GENOMIC DNA]</scope>
    <source>
        <strain evidence="9 10">DSM 44749</strain>
    </source>
</reference>
<feature type="transmembrane region" description="Helical" evidence="7">
    <location>
        <begin position="38"/>
        <end position="61"/>
    </location>
</feature>
<dbReference type="RefSeq" id="WP_312888344.1">
    <property type="nucleotide sequence ID" value="NZ_BAAAJZ010000008.1"/>
</dbReference>
<dbReference type="AlphaFoldDB" id="A0A852VV37"/>
<dbReference type="Proteomes" id="UP000549695">
    <property type="component" value="Unassembled WGS sequence"/>
</dbReference>
<dbReference type="EMBL" id="JACCCZ010000001">
    <property type="protein sequence ID" value="NYG00723.1"/>
    <property type="molecule type" value="Genomic_DNA"/>
</dbReference>
<evidence type="ECO:0000259" key="8">
    <source>
        <dbReference type="Pfam" id="PF09335"/>
    </source>
</evidence>
<protein>
    <submittedName>
        <fullName evidence="9">Membrane protein DedA with SNARE-associated domain</fullName>
    </submittedName>
</protein>
<feature type="transmembrane region" description="Helical" evidence="7">
    <location>
        <begin position="125"/>
        <end position="146"/>
    </location>
</feature>